<name>A0A7W3P5X5_9ACTN</name>
<evidence type="ECO:0000259" key="1">
    <source>
        <dbReference type="Pfam" id="PF12867"/>
    </source>
</evidence>
<keyword evidence="3" id="KW-1185">Reference proteome</keyword>
<feature type="domain" description="DinB-like" evidence="1">
    <location>
        <begin position="24"/>
        <end position="173"/>
    </location>
</feature>
<dbReference type="RefSeq" id="WP_182559984.1">
    <property type="nucleotide sequence ID" value="NZ_JACGWT010000003.1"/>
</dbReference>
<accession>A0A7W3P5X5</accession>
<evidence type="ECO:0000313" key="3">
    <source>
        <dbReference type="Proteomes" id="UP000523079"/>
    </source>
</evidence>
<comment type="caution">
    <text evidence="2">The sequence shown here is derived from an EMBL/GenBank/DDBJ whole genome shotgun (WGS) entry which is preliminary data.</text>
</comment>
<dbReference type="SUPFAM" id="SSF109854">
    <property type="entry name" value="DinB/YfiT-like putative metalloenzymes"/>
    <property type="match status" value="1"/>
</dbReference>
<dbReference type="Proteomes" id="UP000523079">
    <property type="component" value="Unassembled WGS sequence"/>
</dbReference>
<organism evidence="2 3">
    <name type="scientific">Microlunatus kandeliicorticis</name>
    <dbReference type="NCBI Taxonomy" id="1759536"/>
    <lineage>
        <taxon>Bacteria</taxon>
        <taxon>Bacillati</taxon>
        <taxon>Actinomycetota</taxon>
        <taxon>Actinomycetes</taxon>
        <taxon>Propionibacteriales</taxon>
        <taxon>Propionibacteriaceae</taxon>
        <taxon>Microlunatus</taxon>
    </lineage>
</organism>
<dbReference type="EMBL" id="JACGWT010000003">
    <property type="protein sequence ID" value="MBA8794399.1"/>
    <property type="molecule type" value="Genomic_DNA"/>
</dbReference>
<evidence type="ECO:0000313" key="2">
    <source>
        <dbReference type="EMBL" id="MBA8794399.1"/>
    </source>
</evidence>
<gene>
    <name evidence="2" type="ORF">FHX74_002018</name>
</gene>
<dbReference type="AlphaFoldDB" id="A0A7W3P5X5"/>
<proteinExistence type="predicted"/>
<dbReference type="InterPro" id="IPR024775">
    <property type="entry name" value="DinB-like"/>
</dbReference>
<dbReference type="InterPro" id="IPR034660">
    <property type="entry name" value="DinB/YfiT-like"/>
</dbReference>
<sequence length="191" mass="21282">MAADRLLTSRDPASFDWSGQLAEQLSWHWETQLRPRLDGLTDLEYFWEPVPGAWNVRPEGDRFTIDWAVPPPDPAPVTTIAWRLGHLIVGVFGERNARYFGGPPIDYGHYAWDGTAAAALEALDAGYATWIAGVRALSTEELLANCREDGFDTESMAALVLHIHREVLHHGAEVALLRDLHLHGGGKPLRR</sequence>
<dbReference type="Pfam" id="PF12867">
    <property type="entry name" value="DinB_2"/>
    <property type="match status" value="1"/>
</dbReference>
<reference evidence="2 3" key="1">
    <citation type="submission" date="2020-07" db="EMBL/GenBank/DDBJ databases">
        <title>Sequencing the genomes of 1000 actinobacteria strains.</title>
        <authorList>
            <person name="Klenk H.-P."/>
        </authorList>
    </citation>
    <scope>NUCLEOTIDE SEQUENCE [LARGE SCALE GENOMIC DNA]</scope>
    <source>
        <strain evidence="2 3">DSM 100723</strain>
    </source>
</reference>
<protein>
    <recommendedName>
        <fullName evidence="1">DinB-like domain-containing protein</fullName>
    </recommendedName>
</protein>